<feature type="region of interest" description="Disordered" evidence="6">
    <location>
        <begin position="392"/>
        <end position="453"/>
    </location>
</feature>
<keyword evidence="2" id="KW-0808">Transferase</keyword>
<dbReference type="InterPro" id="IPR011009">
    <property type="entry name" value="Kinase-like_dom_sf"/>
</dbReference>
<dbReference type="InterPro" id="IPR008271">
    <property type="entry name" value="Ser/Thr_kinase_AS"/>
</dbReference>
<keyword evidence="3" id="KW-0547">Nucleotide-binding</keyword>
<dbReference type="EMBL" id="OV725080">
    <property type="protein sequence ID" value="CAH1399979.1"/>
    <property type="molecule type" value="Genomic_DNA"/>
</dbReference>
<feature type="compositionally biased region" description="Basic and acidic residues" evidence="6">
    <location>
        <begin position="393"/>
        <end position="420"/>
    </location>
</feature>
<keyword evidence="4" id="KW-0418">Kinase</keyword>
<evidence type="ECO:0000256" key="4">
    <source>
        <dbReference type="ARBA" id="ARBA00022777"/>
    </source>
</evidence>
<dbReference type="SMART" id="SM00220">
    <property type="entry name" value="S_TKc"/>
    <property type="match status" value="1"/>
</dbReference>
<dbReference type="GO" id="GO:0005737">
    <property type="term" value="C:cytoplasm"/>
    <property type="evidence" value="ECO:0007669"/>
    <property type="project" value="TreeGrafter"/>
</dbReference>
<dbReference type="GO" id="GO:0000226">
    <property type="term" value="P:microtubule cytoskeleton organization"/>
    <property type="evidence" value="ECO:0007669"/>
    <property type="project" value="TreeGrafter"/>
</dbReference>
<accession>A0A9P0HDQ6</accession>
<protein>
    <recommendedName>
        <fullName evidence="7">Protein kinase domain-containing protein</fullName>
    </recommendedName>
</protein>
<keyword evidence="5" id="KW-0067">ATP-binding</keyword>
<dbReference type="GO" id="GO:0035556">
    <property type="term" value="P:intracellular signal transduction"/>
    <property type="evidence" value="ECO:0007669"/>
    <property type="project" value="TreeGrafter"/>
</dbReference>
<dbReference type="PROSITE" id="PS00108">
    <property type="entry name" value="PROTEIN_KINASE_ST"/>
    <property type="match status" value="1"/>
</dbReference>
<dbReference type="PROSITE" id="PS50011">
    <property type="entry name" value="PROTEIN_KINASE_DOM"/>
    <property type="match status" value="1"/>
</dbReference>
<dbReference type="FunFam" id="1.10.510.10:FF:000571">
    <property type="entry name" value="Maternal embryonic leucine zipper kinase"/>
    <property type="match status" value="1"/>
</dbReference>
<dbReference type="SUPFAM" id="SSF56112">
    <property type="entry name" value="Protein kinase-like (PK-like)"/>
    <property type="match status" value="1"/>
</dbReference>
<evidence type="ECO:0000256" key="2">
    <source>
        <dbReference type="ARBA" id="ARBA00022679"/>
    </source>
</evidence>
<evidence type="ECO:0000313" key="8">
    <source>
        <dbReference type="EMBL" id="CAH1399979.1"/>
    </source>
</evidence>
<dbReference type="PANTHER" id="PTHR24346">
    <property type="entry name" value="MAP/MICROTUBULE AFFINITY-REGULATING KINASE"/>
    <property type="match status" value="1"/>
</dbReference>
<sequence length="453" mass="51470">MAVKAEDTDISTKILNCKLTDEEKATLAERGYKMQTVMNEGSCSLVYLANYEGTMTDENAVQKNVSLKLACKVMETEQAPKDFVQKFLLRELDIIAQISHPHIIHTHSILHLNTKILVFMRNAEYGNLCDYITNYGGLREKQARLWFRQLAVGVDYLHSINIAHRDIKCENILITSSLNVKICDFGFARFCADSKGKAVFSTTFCGSVAYAAPELIKGTPYVPTYSDVWSLGVVLYIMLNGIMPFRTDNIGNLWNSQMNKEYRFRTSVIPRTSKEVIDLVSTMLEPNWFERTTLSEVLHSEWFALEPSLLEFTATEQLAMERAKQFHAENREKIIKKIMRTNRAKKIIEVISKETDEQRSDDIDDVMLKQNFVKGVTKVVNPSASNHVALKVTGERRASQEGRRSSLEGRRPSIEGRRASIDASIDTNIVERLETKDTSTTEKLDLSKETGKQ</sequence>
<dbReference type="Gene3D" id="1.10.510.10">
    <property type="entry name" value="Transferase(Phosphotransferase) domain 1"/>
    <property type="match status" value="1"/>
</dbReference>
<dbReference type="GO" id="GO:0005524">
    <property type="term" value="F:ATP binding"/>
    <property type="evidence" value="ECO:0007669"/>
    <property type="project" value="UniProtKB-KW"/>
</dbReference>
<proteinExistence type="predicted"/>
<feature type="domain" description="Protein kinase" evidence="7">
    <location>
        <begin position="32"/>
        <end position="303"/>
    </location>
</feature>
<evidence type="ECO:0000259" key="7">
    <source>
        <dbReference type="PROSITE" id="PS50011"/>
    </source>
</evidence>
<gene>
    <name evidence="8" type="ORF">NEZAVI_LOCUS9306</name>
</gene>
<evidence type="ECO:0000313" key="9">
    <source>
        <dbReference type="Proteomes" id="UP001152798"/>
    </source>
</evidence>
<evidence type="ECO:0000256" key="6">
    <source>
        <dbReference type="SAM" id="MobiDB-lite"/>
    </source>
</evidence>
<dbReference type="AlphaFoldDB" id="A0A9P0HDQ6"/>
<dbReference type="InterPro" id="IPR000719">
    <property type="entry name" value="Prot_kinase_dom"/>
</dbReference>
<evidence type="ECO:0000256" key="5">
    <source>
        <dbReference type="ARBA" id="ARBA00022840"/>
    </source>
</evidence>
<dbReference type="Proteomes" id="UP001152798">
    <property type="component" value="Chromosome 4"/>
</dbReference>
<organism evidence="8 9">
    <name type="scientific">Nezara viridula</name>
    <name type="common">Southern green stink bug</name>
    <name type="synonym">Cimex viridulus</name>
    <dbReference type="NCBI Taxonomy" id="85310"/>
    <lineage>
        <taxon>Eukaryota</taxon>
        <taxon>Metazoa</taxon>
        <taxon>Ecdysozoa</taxon>
        <taxon>Arthropoda</taxon>
        <taxon>Hexapoda</taxon>
        <taxon>Insecta</taxon>
        <taxon>Pterygota</taxon>
        <taxon>Neoptera</taxon>
        <taxon>Paraneoptera</taxon>
        <taxon>Hemiptera</taxon>
        <taxon>Heteroptera</taxon>
        <taxon>Panheteroptera</taxon>
        <taxon>Pentatomomorpha</taxon>
        <taxon>Pentatomoidea</taxon>
        <taxon>Pentatomidae</taxon>
        <taxon>Pentatominae</taxon>
        <taxon>Nezara</taxon>
    </lineage>
</organism>
<reference evidence="8" key="1">
    <citation type="submission" date="2022-01" db="EMBL/GenBank/DDBJ databases">
        <authorList>
            <person name="King R."/>
        </authorList>
    </citation>
    <scope>NUCLEOTIDE SEQUENCE</scope>
</reference>
<dbReference type="PANTHER" id="PTHR24346:SF82">
    <property type="entry name" value="KP78A-RELATED"/>
    <property type="match status" value="1"/>
</dbReference>
<keyword evidence="9" id="KW-1185">Reference proteome</keyword>
<feature type="compositionally biased region" description="Basic and acidic residues" evidence="6">
    <location>
        <begin position="429"/>
        <end position="453"/>
    </location>
</feature>
<evidence type="ECO:0000256" key="1">
    <source>
        <dbReference type="ARBA" id="ARBA00022527"/>
    </source>
</evidence>
<evidence type="ECO:0000256" key="3">
    <source>
        <dbReference type="ARBA" id="ARBA00022741"/>
    </source>
</evidence>
<name>A0A9P0HDQ6_NEZVI</name>
<dbReference type="Pfam" id="PF00069">
    <property type="entry name" value="Pkinase"/>
    <property type="match status" value="1"/>
</dbReference>
<keyword evidence="1" id="KW-0723">Serine/threonine-protein kinase</keyword>
<dbReference type="OrthoDB" id="541276at2759"/>
<dbReference type="GO" id="GO:0050321">
    <property type="term" value="F:tau-protein kinase activity"/>
    <property type="evidence" value="ECO:0007669"/>
    <property type="project" value="TreeGrafter"/>
</dbReference>